<proteinExistence type="predicted"/>
<dbReference type="OrthoDB" id="6159439at2759"/>
<keyword evidence="2" id="KW-1185">Reference proteome</keyword>
<comment type="caution">
    <text evidence="1">The sequence shown here is derived from an EMBL/GenBank/DDBJ whole genome shotgun (WGS) entry which is preliminary data.</text>
</comment>
<name>A0A226E720_FOLCA</name>
<dbReference type="EMBL" id="LNIX01000006">
    <property type="protein sequence ID" value="OXA53259.1"/>
    <property type="molecule type" value="Genomic_DNA"/>
</dbReference>
<dbReference type="Proteomes" id="UP000198287">
    <property type="component" value="Unassembled WGS sequence"/>
</dbReference>
<gene>
    <name evidence="1" type="ORF">Fcan01_12681</name>
</gene>
<reference evidence="1 2" key="1">
    <citation type="submission" date="2015-12" db="EMBL/GenBank/DDBJ databases">
        <title>The genome of Folsomia candida.</title>
        <authorList>
            <person name="Faddeeva A."/>
            <person name="Derks M.F."/>
            <person name="Anvar Y."/>
            <person name="Smit S."/>
            <person name="Van Straalen N."/>
            <person name="Roelofs D."/>
        </authorList>
    </citation>
    <scope>NUCLEOTIDE SEQUENCE [LARGE SCALE GENOMIC DNA]</scope>
    <source>
        <strain evidence="1 2">VU population</strain>
        <tissue evidence="1">Whole body</tissue>
    </source>
</reference>
<evidence type="ECO:0000313" key="2">
    <source>
        <dbReference type="Proteomes" id="UP000198287"/>
    </source>
</evidence>
<organism evidence="1 2">
    <name type="scientific">Folsomia candida</name>
    <name type="common">Springtail</name>
    <dbReference type="NCBI Taxonomy" id="158441"/>
    <lineage>
        <taxon>Eukaryota</taxon>
        <taxon>Metazoa</taxon>
        <taxon>Ecdysozoa</taxon>
        <taxon>Arthropoda</taxon>
        <taxon>Hexapoda</taxon>
        <taxon>Collembola</taxon>
        <taxon>Entomobryomorpha</taxon>
        <taxon>Isotomoidea</taxon>
        <taxon>Isotomidae</taxon>
        <taxon>Proisotominae</taxon>
        <taxon>Folsomia</taxon>
    </lineage>
</organism>
<accession>A0A226E720</accession>
<evidence type="ECO:0000313" key="1">
    <source>
        <dbReference type="EMBL" id="OXA53259.1"/>
    </source>
</evidence>
<sequence length="242" mass="26594">MDYTSYINHHHQASSFDPQSCGLGGSLGVGGSMDNAAAAAGAAALSNMACSYADLSACAQVGGYRYSHTNVRSYPGAGMGPGGQCNVMRHDQQRHHPGSTFPSMNLQEQERHSLFSGGIFFSLVVAWKKGGDGEKWFWGEGRLTNEAQQEDKRRSRRFSKFQRHSSSISQVRETFLIHPIHHVLISTVHSHPEINLVRVYSLLSPPFGLTSRISPSATHAPRANYHITKCIADVMRVINDKL</sequence>
<protein>
    <submittedName>
        <fullName evidence="1">Uncharacterized protein</fullName>
    </submittedName>
</protein>
<dbReference type="AlphaFoldDB" id="A0A226E720"/>